<keyword evidence="2" id="KW-1185">Reference proteome</keyword>
<dbReference type="RefSeq" id="XP_001836733.1">
    <property type="nucleotide sequence ID" value="XM_001836681.1"/>
</dbReference>
<dbReference type="Proteomes" id="UP000001861">
    <property type="component" value="Unassembled WGS sequence"/>
</dbReference>
<sequence>MDPKYKDKKIIELTEEEVKSLAFLGPNVVRGVRTFVDAARADPGGLGSITCSSLDSMNRKYAAPAAPQDAPVSPTVSDADTLFSQLSNDPSALTIVAPDLVSKFESNFWYHGISGDPPNLLWRSDLENNPFRHPTPGDRFFKILTKTAHGVYGTPLNEVWDDVVAPKIVTSMKNHGIKYSALKPARFSTHEEGEDEEDETFGPVVVWIAVWPGTTKAEAVRDATPDILSILADANIHDVVVEWYEGSVKLL</sequence>
<dbReference type="GeneID" id="6013285"/>
<comment type="caution">
    <text evidence="1">The sequence shown here is derived from an EMBL/GenBank/DDBJ whole genome shotgun (WGS) entry which is preliminary data.</text>
</comment>
<dbReference type="EMBL" id="AACS02000004">
    <property type="protein sequence ID" value="EAU85145.1"/>
    <property type="molecule type" value="Genomic_DNA"/>
</dbReference>
<gene>
    <name evidence="1" type="ORF">CC1G_08118</name>
</gene>
<dbReference type="OMA" id="ESHHSEN"/>
<reference evidence="1 2" key="1">
    <citation type="journal article" date="2010" name="Proc. Natl. Acad. Sci. U.S.A.">
        <title>Insights into evolution of multicellular fungi from the assembled chromosomes of the mushroom Coprinopsis cinerea (Coprinus cinereus).</title>
        <authorList>
            <person name="Stajich J.E."/>
            <person name="Wilke S.K."/>
            <person name="Ahren D."/>
            <person name="Au C.H."/>
            <person name="Birren B.W."/>
            <person name="Borodovsky M."/>
            <person name="Burns C."/>
            <person name="Canback B."/>
            <person name="Casselton L.A."/>
            <person name="Cheng C.K."/>
            <person name="Deng J."/>
            <person name="Dietrich F.S."/>
            <person name="Fargo D.C."/>
            <person name="Farman M.L."/>
            <person name="Gathman A.C."/>
            <person name="Goldberg J."/>
            <person name="Guigo R."/>
            <person name="Hoegger P.J."/>
            <person name="Hooker J.B."/>
            <person name="Huggins A."/>
            <person name="James T.Y."/>
            <person name="Kamada T."/>
            <person name="Kilaru S."/>
            <person name="Kodira C."/>
            <person name="Kues U."/>
            <person name="Kupfer D."/>
            <person name="Kwan H.S."/>
            <person name="Lomsadze A."/>
            <person name="Li W."/>
            <person name="Lilly W.W."/>
            <person name="Ma L.J."/>
            <person name="Mackey A.J."/>
            <person name="Manning G."/>
            <person name="Martin F."/>
            <person name="Muraguchi H."/>
            <person name="Natvig D.O."/>
            <person name="Palmerini H."/>
            <person name="Ramesh M.A."/>
            <person name="Rehmeyer C.J."/>
            <person name="Roe B.A."/>
            <person name="Shenoy N."/>
            <person name="Stanke M."/>
            <person name="Ter-Hovhannisyan V."/>
            <person name="Tunlid A."/>
            <person name="Velagapudi R."/>
            <person name="Vision T.J."/>
            <person name="Zeng Q."/>
            <person name="Zolan M.E."/>
            <person name="Pukkila P.J."/>
        </authorList>
    </citation>
    <scope>NUCLEOTIDE SEQUENCE [LARGE SCALE GENOMIC DNA]</scope>
    <source>
        <strain evidence="2">Okayama-7 / 130 / ATCC MYA-4618 / FGSC 9003</strain>
    </source>
</reference>
<dbReference type="VEuPathDB" id="FungiDB:CC1G_08118"/>
<dbReference type="InParanoid" id="A8NVK2"/>
<organism evidence="1 2">
    <name type="scientific">Coprinopsis cinerea (strain Okayama-7 / 130 / ATCC MYA-4618 / FGSC 9003)</name>
    <name type="common">Inky cap fungus</name>
    <name type="synonym">Hormographiella aspergillata</name>
    <dbReference type="NCBI Taxonomy" id="240176"/>
    <lineage>
        <taxon>Eukaryota</taxon>
        <taxon>Fungi</taxon>
        <taxon>Dikarya</taxon>
        <taxon>Basidiomycota</taxon>
        <taxon>Agaricomycotina</taxon>
        <taxon>Agaricomycetes</taxon>
        <taxon>Agaricomycetidae</taxon>
        <taxon>Agaricales</taxon>
        <taxon>Agaricineae</taxon>
        <taxon>Psathyrellaceae</taxon>
        <taxon>Coprinopsis</taxon>
    </lineage>
</organism>
<protein>
    <submittedName>
        <fullName evidence="1">Uncharacterized protein</fullName>
    </submittedName>
</protein>
<accession>A8NVK2</accession>
<evidence type="ECO:0000313" key="2">
    <source>
        <dbReference type="Proteomes" id="UP000001861"/>
    </source>
</evidence>
<evidence type="ECO:0000313" key="1">
    <source>
        <dbReference type="EMBL" id="EAU85145.1"/>
    </source>
</evidence>
<name>A8NVK2_COPC7</name>
<dbReference type="AlphaFoldDB" id="A8NVK2"/>
<dbReference type="KEGG" id="cci:CC1G_08118"/>
<dbReference type="OrthoDB" id="3364808at2759"/>
<proteinExistence type="predicted"/>
<dbReference type="eggNOG" id="ENOG502SJVB">
    <property type="taxonomic scope" value="Eukaryota"/>
</dbReference>